<keyword evidence="2" id="KW-1185">Reference proteome</keyword>
<evidence type="ECO:0000313" key="1">
    <source>
        <dbReference type="EMBL" id="MBM6673122.1"/>
    </source>
</evidence>
<dbReference type="EMBL" id="JACJJG010000013">
    <property type="protein sequence ID" value="MBM6673122.1"/>
    <property type="molecule type" value="Genomic_DNA"/>
</dbReference>
<reference evidence="1" key="2">
    <citation type="journal article" date="2021" name="Sci. Rep.">
        <title>The distribution of antibiotic resistance genes in chicken gut microbiota commensals.</title>
        <authorList>
            <person name="Juricova H."/>
            <person name="Matiasovicova J."/>
            <person name="Kubasova T."/>
            <person name="Cejkova D."/>
            <person name="Rychlik I."/>
        </authorList>
    </citation>
    <scope>NUCLEOTIDE SEQUENCE</scope>
    <source>
        <strain evidence="1">An824</strain>
    </source>
</reference>
<protein>
    <submittedName>
        <fullName evidence="1">Uncharacterized protein</fullName>
    </submittedName>
</protein>
<organism evidence="1 2">
    <name type="scientific">Marseilla massiliensis</name>
    <dbReference type="NCBI Taxonomy" id="1841864"/>
    <lineage>
        <taxon>Bacteria</taxon>
        <taxon>Pseudomonadati</taxon>
        <taxon>Bacteroidota</taxon>
        <taxon>Bacteroidia</taxon>
        <taxon>Bacteroidales</taxon>
        <taxon>Prevotellaceae</taxon>
        <taxon>Marseilla</taxon>
    </lineage>
</organism>
<name>A0A939B716_9BACT</name>
<sequence>MKGMEMSINWVDYYFPMLDNLNGMEKLRLVRKLTDSLLKNDKTVNTPAVNAGQYAFSKLAGAWADDPEADMMERAIAEGRVSNKTRNLSSFDE</sequence>
<comment type="caution">
    <text evidence="1">The sequence shown here is derived from an EMBL/GenBank/DDBJ whole genome shotgun (WGS) entry which is preliminary data.</text>
</comment>
<reference evidence="1" key="1">
    <citation type="submission" date="2020-08" db="EMBL/GenBank/DDBJ databases">
        <authorList>
            <person name="Cejkova D."/>
            <person name="Kubasova T."/>
            <person name="Jahodarova E."/>
            <person name="Rychlik I."/>
        </authorList>
    </citation>
    <scope>NUCLEOTIDE SEQUENCE</scope>
    <source>
        <strain evidence="1">An824</strain>
    </source>
</reference>
<dbReference type="AlphaFoldDB" id="A0A939B716"/>
<accession>A0A939B716</accession>
<gene>
    <name evidence="1" type="ORF">H6A34_04435</name>
</gene>
<evidence type="ECO:0000313" key="2">
    <source>
        <dbReference type="Proteomes" id="UP000706891"/>
    </source>
</evidence>
<proteinExistence type="predicted"/>
<dbReference type="Proteomes" id="UP000706891">
    <property type="component" value="Unassembled WGS sequence"/>
</dbReference>